<proteinExistence type="predicted"/>
<keyword evidence="2" id="KW-1185">Reference proteome</keyword>
<dbReference type="Proteomes" id="UP000635316">
    <property type="component" value="Unassembled WGS sequence"/>
</dbReference>
<sequence length="66" mass="7689">MKQKMDAKKIIQTLGGAQKVLTITRLSKGRISQWVKNNEIPRSWMLAFHYMDPEKIPHPDNIVKND</sequence>
<dbReference type="EMBL" id="JAENGP010000011">
    <property type="protein sequence ID" value="MBK1781600.1"/>
    <property type="molecule type" value="Genomic_DNA"/>
</dbReference>
<dbReference type="RefSeq" id="WP_200236854.1">
    <property type="nucleotide sequence ID" value="NZ_JAENGP010000011.1"/>
</dbReference>
<comment type="caution">
    <text evidence="1">The sequence shown here is derived from an EMBL/GenBank/DDBJ whole genome shotgun (WGS) entry which is preliminary data.</text>
</comment>
<protein>
    <recommendedName>
        <fullName evidence="3">Cro/Cl family transcriptional regulator</fullName>
    </recommendedName>
</protein>
<evidence type="ECO:0000313" key="2">
    <source>
        <dbReference type="Proteomes" id="UP000635316"/>
    </source>
</evidence>
<gene>
    <name evidence="1" type="ORF">JHL22_10250</name>
</gene>
<dbReference type="InterPro" id="IPR010982">
    <property type="entry name" value="Lambda_DNA-bd_dom_sf"/>
</dbReference>
<accession>A0ABS1EG80</accession>
<reference evidence="1 2" key="1">
    <citation type="submission" date="2020-12" db="EMBL/GenBank/DDBJ databases">
        <authorList>
            <person name="Lu T."/>
            <person name="Wang Q."/>
            <person name="Han X."/>
        </authorList>
    </citation>
    <scope>NUCLEOTIDE SEQUENCE [LARGE SCALE GENOMIC DNA]</scope>
    <source>
        <strain evidence="1 2">WQ 585</strain>
    </source>
</reference>
<name>A0ABS1EG80_9BURK</name>
<dbReference type="Gene3D" id="1.10.260.40">
    <property type="entry name" value="lambda repressor-like DNA-binding domains"/>
    <property type="match status" value="1"/>
</dbReference>
<evidence type="ECO:0008006" key="3">
    <source>
        <dbReference type="Google" id="ProtNLM"/>
    </source>
</evidence>
<evidence type="ECO:0000313" key="1">
    <source>
        <dbReference type="EMBL" id="MBK1781600.1"/>
    </source>
</evidence>
<organism evidence="1 2">
    <name type="scientific">Advenella mandrilli</name>
    <dbReference type="NCBI Taxonomy" id="2800330"/>
    <lineage>
        <taxon>Bacteria</taxon>
        <taxon>Pseudomonadati</taxon>
        <taxon>Pseudomonadota</taxon>
        <taxon>Betaproteobacteria</taxon>
        <taxon>Burkholderiales</taxon>
        <taxon>Alcaligenaceae</taxon>
    </lineage>
</organism>